<gene>
    <name evidence="2" type="ORF">FEF65_06295</name>
</gene>
<name>A0A5R9GNW6_9PROT</name>
<dbReference type="Proteomes" id="UP000306585">
    <property type="component" value="Unassembled WGS sequence"/>
</dbReference>
<evidence type="ECO:0000313" key="3">
    <source>
        <dbReference type="Proteomes" id="UP000306585"/>
    </source>
</evidence>
<dbReference type="AlphaFoldDB" id="A0A5R9GNW6"/>
<organism evidence="2 3">
    <name type="scientific">Mariprofundus erugo</name>
    <dbReference type="NCBI Taxonomy" id="2528639"/>
    <lineage>
        <taxon>Bacteria</taxon>
        <taxon>Pseudomonadati</taxon>
        <taxon>Pseudomonadota</taxon>
        <taxon>Candidatius Mariprofundia</taxon>
        <taxon>Mariprofundales</taxon>
        <taxon>Mariprofundaceae</taxon>
        <taxon>Mariprofundus</taxon>
    </lineage>
</organism>
<keyword evidence="3" id="KW-1185">Reference proteome</keyword>
<reference evidence="2 3" key="1">
    <citation type="journal article" date="2019" name="Appl. Environ. Microbiol.">
        <title>Environmental Evidence and Genomic Insight of Iron-oxidizing Bacteria Preference Towards More Corrosion Resistant Stainless Steel at Higher Salinities.</title>
        <authorList>
            <person name="Garrison C.E."/>
            <person name="Price K.A."/>
            <person name="Field E.K."/>
        </authorList>
    </citation>
    <scope>NUCLEOTIDE SEQUENCE [LARGE SCALE GENOMIC DNA]</scope>
    <source>
        <strain evidence="2 3">P3</strain>
    </source>
</reference>
<dbReference type="OrthoDB" id="5294498at2"/>
<proteinExistence type="predicted"/>
<dbReference type="EMBL" id="VBRY01000005">
    <property type="protein sequence ID" value="TLS67670.1"/>
    <property type="molecule type" value="Genomic_DNA"/>
</dbReference>
<feature type="compositionally biased region" description="Polar residues" evidence="1">
    <location>
        <begin position="177"/>
        <end position="195"/>
    </location>
</feature>
<evidence type="ECO:0000313" key="2">
    <source>
        <dbReference type="EMBL" id="TLS67670.1"/>
    </source>
</evidence>
<evidence type="ECO:0000256" key="1">
    <source>
        <dbReference type="SAM" id="MobiDB-lite"/>
    </source>
</evidence>
<feature type="region of interest" description="Disordered" evidence="1">
    <location>
        <begin position="176"/>
        <end position="201"/>
    </location>
</feature>
<sequence>MNSLVYLRRMIINQKPARLDYTKGSETNSLYYERAGFEGSYADVSQKLRDIFEADSVEVVTDPDFSNVSSQRIFAPQAIASALAGYSFTPATRAELLSFTMRLPPLIVRLYPMQRYSFQDNGAYMKMHMQFQHNGVLRMQNYISQAENTRDEVVRLRVMMATYILGLIAPLNGGAQGSSQKPQETAKAATTSSAQPKAKKTSILSRIINRIRGL</sequence>
<comment type="caution">
    <text evidence="2">The sequence shown here is derived from an EMBL/GenBank/DDBJ whole genome shotgun (WGS) entry which is preliminary data.</text>
</comment>
<accession>A0A5R9GNW6</accession>
<protein>
    <submittedName>
        <fullName evidence="2">Uncharacterized protein</fullName>
    </submittedName>
</protein>